<proteinExistence type="predicted"/>
<gene>
    <name evidence="4" type="ORF">DFR86_02405</name>
</gene>
<dbReference type="InterPro" id="IPR011008">
    <property type="entry name" value="Dimeric_a/b-barrel"/>
</dbReference>
<dbReference type="KEGG" id="asul:DFR86_02405"/>
<name>A0A2U9IQG2_9CREN</name>
<organism evidence="4 5">
    <name type="scientific">Acidianus sulfidivorans JP7</name>
    <dbReference type="NCBI Taxonomy" id="619593"/>
    <lineage>
        <taxon>Archaea</taxon>
        <taxon>Thermoproteota</taxon>
        <taxon>Thermoprotei</taxon>
        <taxon>Sulfolobales</taxon>
        <taxon>Sulfolobaceae</taxon>
        <taxon>Acidianus</taxon>
    </lineage>
</organism>
<dbReference type="OrthoDB" id="8690at2157"/>
<dbReference type="PANTHER" id="PTHR36843">
    <property type="entry name" value="HEME-DEPENDENT PEROXIDASE YWFI-RELATED"/>
    <property type="match status" value="1"/>
</dbReference>
<keyword evidence="1" id="KW-0349">Heme</keyword>
<evidence type="ECO:0000256" key="2">
    <source>
        <dbReference type="ARBA" id="ARBA00022723"/>
    </source>
</evidence>
<dbReference type="AlphaFoldDB" id="A0A2U9IQG2"/>
<dbReference type="Pfam" id="PF06778">
    <property type="entry name" value="Chlor_dismutase"/>
    <property type="match status" value="1"/>
</dbReference>
<evidence type="ECO:0000256" key="3">
    <source>
        <dbReference type="ARBA" id="ARBA00023004"/>
    </source>
</evidence>
<dbReference type="SUPFAM" id="SSF54909">
    <property type="entry name" value="Dimeric alpha+beta barrel"/>
    <property type="match status" value="1"/>
</dbReference>
<keyword evidence="5" id="KW-1185">Reference proteome</keyword>
<dbReference type="GO" id="GO:0016491">
    <property type="term" value="F:oxidoreductase activity"/>
    <property type="evidence" value="ECO:0007669"/>
    <property type="project" value="InterPro"/>
</dbReference>
<dbReference type="GO" id="GO:0020037">
    <property type="term" value="F:heme binding"/>
    <property type="evidence" value="ECO:0007669"/>
    <property type="project" value="InterPro"/>
</dbReference>
<keyword evidence="3" id="KW-0408">Iron</keyword>
<dbReference type="InterPro" id="IPR010644">
    <property type="entry name" value="ChdC/CLD"/>
</dbReference>
<accession>A0A2U9IQG2</accession>
<dbReference type="GO" id="GO:0046872">
    <property type="term" value="F:metal ion binding"/>
    <property type="evidence" value="ECO:0007669"/>
    <property type="project" value="UniProtKB-KW"/>
</dbReference>
<dbReference type="PANTHER" id="PTHR36843:SF1">
    <property type="entry name" value="COPROHEME DECARBOXYLASE"/>
    <property type="match status" value="1"/>
</dbReference>
<reference evidence="4 5" key="1">
    <citation type="submission" date="2018-05" db="EMBL/GenBank/DDBJ databases">
        <title>Complete Genome Sequences of Extremely Thermoacidophilic, Metal-Mobilizing Type-Strain Members of the Archaeal Family Sulfolobaceae: Acidianus brierleyi DSM-1651T, Acidianus sulfidivorans DSM-18786T, Metallosphaera hakonensis DSM-7519T, and Metallosphaera prunae DSM-10039T.</title>
        <authorList>
            <person name="Counts J.A."/>
            <person name="Kelly R.M."/>
        </authorList>
    </citation>
    <scope>NUCLEOTIDE SEQUENCE [LARGE SCALE GENOMIC DNA]</scope>
    <source>
        <strain evidence="4 5">JP7</strain>
    </source>
</reference>
<dbReference type="EMBL" id="CP029288">
    <property type="protein sequence ID" value="AWR98197.1"/>
    <property type="molecule type" value="Genomic_DNA"/>
</dbReference>
<dbReference type="Gene3D" id="3.30.70.1030">
    <property type="entry name" value="Apc35880, domain 1"/>
    <property type="match status" value="1"/>
</dbReference>
<dbReference type="Proteomes" id="UP000248410">
    <property type="component" value="Chromosome"/>
</dbReference>
<evidence type="ECO:0000313" key="4">
    <source>
        <dbReference type="EMBL" id="AWR98197.1"/>
    </source>
</evidence>
<evidence type="ECO:0000256" key="1">
    <source>
        <dbReference type="ARBA" id="ARBA00022617"/>
    </source>
</evidence>
<sequence length="218" mass="26019">MLVLSLRFNRDWWRLQSLDRKDFSSKLKEIEDKFSAQFISLKKYASLSKDSHLIYWISSDDTLKLSDFRFSILSNLKGYIEETEIFLSVFRPSPYMKKNSSTTIDYKSILNLPPLRYFVAYPMKKDPEWYLLPFEERENIMKEHISMAINNPDNNGIRSYTTYSFGIGDYEFVVIYEIPDLRNWVNVVEKLREAKARKWITKEEPLLVGEVRDFDFLV</sequence>
<evidence type="ECO:0000313" key="5">
    <source>
        <dbReference type="Proteomes" id="UP000248410"/>
    </source>
</evidence>
<protein>
    <submittedName>
        <fullName evidence="4">Chlorite dismutase</fullName>
    </submittedName>
</protein>
<keyword evidence="2" id="KW-0479">Metal-binding</keyword>